<dbReference type="EMBL" id="QXFT01003299">
    <property type="protein sequence ID" value="KAE9287205.1"/>
    <property type="molecule type" value="Genomic_DNA"/>
</dbReference>
<dbReference type="Proteomes" id="UP000435112">
    <property type="component" value="Unassembled WGS sequence"/>
</dbReference>
<protein>
    <submittedName>
        <fullName evidence="2">Uncharacterized protein</fullName>
    </submittedName>
</protein>
<dbReference type="Proteomes" id="UP000429607">
    <property type="component" value="Unassembled WGS sequence"/>
</dbReference>
<comment type="caution">
    <text evidence="2">The sequence shown here is derived from an EMBL/GenBank/DDBJ whole genome shotgun (WGS) entry which is preliminary data.</text>
</comment>
<dbReference type="EMBL" id="QXFU01003301">
    <property type="protein sequence ID" value="KAE8976534.1"/>
    <property type="molecule type" value="Genomic_DNA"/>
</dbReference>
<name>A0A6A3I8X8_9STRA</name>
<proteinExistence type="predicted"/>
<evidence type="ECO:0000313" key="3">
    <source>
        <dbReference type="EMBL" id="KAE8978298.1"/>
    </source>
</evidence>
<organism evidence="2 7">
    <name type="scientific">Phytophthora rubi</name>
    <dbReference type="NCBI Taxonomy" id="129364"/>
    <lineage>
        <taxon>Eukaryota</taxon>
        <taxon>Sar</taxon>
        <taxon>Stramenopiles</taxon>
        <taxon>Oomycota</taxon>
        <taxon>Peronosporomycetes</taxon>
        <taxon>Peronosporales</taxon>
        <taxon>Peronosporaceae</taxon>
        <taxon>Phytophthora</taxon>
    </lineage>
</organism>
<evidence type="ECO:0000313" key="7">
    <source>
        <dbReference type="Proteomes" id="UP000435112"/>
    </source>
</evidence>
<accession>A0A6A3I8X8</accession>
<feature type="compositionally biased region" description="Polar residues" evidence="1">
    <location>
        <begin position="52"/>
        <end position="62"/>
    </location>
</feature>
<evidence type="ECO:0000313" key="5">
    <source>
        <dbReference type="Proteomes" id="UP000429607"/>
    </source>
</evidence>
<dbReference type="AlphaFoldDB" id="A0A6A3I8X8"/>
<sequence length="62" mass="6365">MHVWCAAPSRLHAATPHTVLGTLACKPAALASGSSFCTGQHCNSSAHDRQQDGSASSQACRS</sequence>
<evidence type="ECO:0000256" key="1">
    <source>
        <dbReference type="SAM" id="MobiDB-lite"/>
    </source>
</evidence>
<dbReference type="EMBL" id="QXFV01003268">
    <property type="protein sequence ID" value="KAE8978298.1"/>
    <property type="molecule type" value="Genomic_DNA"/>
</dbReference>
<evidence type="ECO:0000313" key="2">
    <source>
        <dbReference type="EMBL" id="KAE8976534.1"/>
    </source>
</evidence>
<evidence type="ECO:0000313" key="4">
    <source>
        <dbReference type="EMBL" id="KAE9287205.1"/>
    </source>
</evidence>
<keyword evidence="6" id="KW-1185">Reference proteome</keyword>
<feature type="region of interest" description="Disordered" evidence="1">
    <location>
        <begin position="40"/>
        <end position="62"/>
    </location>
</feature>
<reference evidence="5 7" key="1">
    <citation type="submission" date="2018-09" db="EMBL/GenBank/DDBJ databases">
        <title>Genomic investigation of the strawberry pathogen Phytophthora fragariae indicates pathogenicity is determined by transcriptional variation in three key races.</title>
        <authorList>
            <person name="Adams T.M."/>
            <person name="Armitage A.D."/>
            <person name="Sobczyk M.K."/>
            <person name="Bates H.J."/>
            <person name="Dunwell J.M."/>
            <person name="Nellist C.F."/>
            <person name="Harrison R.J."/>
        </authorList>
    </citation>
    <scope>NUCLEOTIDE SEQUENCE [LARGE SCALE GENOMIC DNA]</scope>
    <source>
        <strain evidence="3 5">SCRP249</strain>
        <strain evidence="2 7">SCRP324</strain>
        <strain evidence="4 6">SCRP333</strain>
    </source>
</reference>
<gene>
    <name evidence="3" type="ORF">PR001_g24885</name>
    <name evidence="2" type="ORF">PR002_g25290</name>
    <name evidence="4" type="ORF">PR003_g26111</name>
</gene>
<dbReference type="Proteomes" id="UP000434957">
    <property type="component" value="Unassembled WGS sequence"/>
</dbReference>
<evidence type="ECO:0000313" key="6">
    <source>
        <dbReference type="Proteomes" id="UP000434957"/>
    </source>
</evidence>